<dbReference type="GO" id="GO:0020037">
    <property type="term" value="F:heme binding"/>
    <property type="evidence" value="ECO:0007669"/>
    <property type="project" value="InterPro"/>
</dbReference>
<evidence type="ECO:0000256" key="2">
    <source>
        <dbReference type="ARBA" id="ARBA00004370"/>
    </source>
</evidence>
<evidence type="ECO:0000313" key="14">
    <source>
        <dbReference type="EMBL" id="KAF6741778.1"/>
    </source>
</evidence>
<dbReference type="InterPro" id="IPR001128">
    <property type="entry name" value="Cyt_P450"/>
</dbReference>
<dbReference type="PRINTS" id="PR00463">
    <property type="entry name" value="EP450I"/>
</dbReference>
<dbReference type="AlphaFoldDB" id="A0A8H6H7E1"/>
<dbReference type="OrthoDB" id="1470350at2759"/>
<keyword evidence="5 13" id="KW-0349">Heme</keyword>
<protein>
    <submittedName>
        <fullName evidence="14">Cytochrome P450</fullName>
    </submittedName>
</protein>
<dbReference type="Proteomes" id="UP000521943">
    <property type="component" value="Unassembled WGS sequence"/>
</dbReference>
<dbReference type="Gene3D" id="1.10.630.10">
    <property type="entry name" value="Cytochrome P450"/>
    <property type="match status" value="1"/>
</dbReference>
<evidence type="ECO:0000256" key="1">
    <source>
        <dbReference type="ARBA" id="ARBA00001971"/>
    </source>
</evidence>
<keyword evidence="6" id="KW-0812">Transmembrane</keyword>
<evidence type="ECO:0000256" key="5">
    <source>
        <dbReference type="ARBA" id="ARBA00022617"/>
    </source>
</evidence>
<organism evidence="14 15">
    <name type="scientific">Ephemerocybe angulata</name>
    <dbReference type="NCBI Taxonomy" id="980116"/>
    <lineage>
        <taxon>Eukaryota</taxon>
        <taxon>Fungi</taxon>
        <taxon>Dikarya</taxon>
        <taxon>Basidiomycota</taxon>
        <taxon>Agaricomycotina</taxon>
        <taxon>Agaricomycetes</taxon>
        <taxon>Agaricomycetidae</taxon>
        <taxon>Agaricales</taxon>
        <taxon>Agaricineae</taxon>
        <taxon>Psathyrellaceae</taxon>
        <taxon>Ephemerocybe</taxon>
    </lineage>
</organism>
<evidence type="ECO:0000313" key="15">
    <source>
        <dbReference type="Proteomes" id="UP000521943"/>
    </source>
</evidence>
<name>A0A8H6H7E1_9AGAR</name>
<dbReference type="SUPFAM" id="SSF48264">
    <property type="entry name" value="Cytochrome P450"/>
    <property type="match status" value="1"/>
</dbReference>
<comment type="caution">
    <text evidence="14">The sequence shown here is derived from an EMBL/GenBank/DDBJ whole genome shotgun (WGS) entry which is preliminary data.</text>
</comment>
<keyword evidence="9" id="KW-0560">Oxidoreductase</keyword>
<dbReference type="GO" id="GO:0004497">
    <property type="term" value="F:monooxygenase activity"/>
    <property type="evidence" value="ECO:0007669"/>
    <property type="project" value="UniProtKB-KW"/>
</dbReference>
<comment type="subcellular location">
    <subcellularLocation>
        <location evidence="2">Membrane</location>
    </subcellularLocation>
</comment>
<evidence type="ECO:0000256" key="4">
    <source>
        <dbReference type="ARBA" id="ARBA00010617"/>
    </source>
</evidence>
<keyword evidence="7 13" id="KW-0479">Metal-binding</keyword>
<dbReference type="GO" id="GO:0016705">
    <property type="term" value="F:oxidoreductase activity, acting on paired donors, with incorporation or reduction of molecular oxygen"/>
    <property type="evidence" value="ECO:0007669"/>
    <property type="project" value="InterPro"/>
</dbReference>
<evidence type="ECO:0000256" key="8">
    <source>
        <dbReference type="ARBA" id="ARBA00022989"/>
    </source>
</evidence>
<feature type="binding site" description="axial binding residue" evidence="13">
    <location>
        <position position="487"/>
    </location>
    <ligand>
        <name>heme</name>
        <dbReference type="ChEBI" id="CHEBI:30413"/>
    </ligand>
    <ligandPart>
        <name>Fe</name>
        <dbReference type="ChEBI" id="CHEBI:18248"/>
    </ligandPart>
</feature>
<sequence length="549" mass="61506">MISPESLLKLVPSVLVAFIGWNLVRRFVVPSPLDKLPGPSPKSFIAGHLPQMFAPDGWGFHRALVEKYGRVVKLYGFLRARILYVSDPKALHHIFIKDQHIFEESNAILGSNNAIFGEGLLSTLGETHKKQRRMLNPVFSIKQMRTMIPKFFAVTYDLRDVLLRKTVDGPQQVDMLTWTTRTALEIVAQAGLGQSFDPVSETHEEHPYISAMKLLGPTGRQLLMFRQFVLAPVYKYKIGTPRIQRLLLGLVPSKALQRMRGLVDVMHETSLSIFEAKKKALAESGDVRGGQDDFLSVLMRENAKASEEDKLPDHQVVAQISTIMFAAMDTTSSALSRILHLLAEHPEVQDRLRAEIRGNVKQNGGGEPDYDQLSALPYLDAVIRETLRVHPPIASLPRETRKDALLPFSKPVKSTNGKYISEVLVPKGTLVIVSIKAINTDPDVWGPDAQEWKPERWLAPIPEAVVEAHVPGVYSHLMTFVGGGRACIGFKFSEMEMKVILYVIIDLFRFSLPNSKEPIFWNMIGISTPFVNKDELRPALPLVVSRADM</sequence>
<dbReference type="GO" id="GO:0016020">
    <property type="term" value="C:membrane"/>
    <property type="evidence" value="ECO:0007669"/>
    <property type="project" value="UniProtKB-SubCell"/>
</dbReference>
<dbReference type="GO" id="GO:0005506">
    <property type="term" value="F:iron ion binding"/>
    <property type="evidence" value="ECO:0007669"/>
    <property type="project" value="InterPro"/>
</dbReference>
<dbReference type="InterPro" id="IPR050121">
    <property type="entry name" value="Cytochrome_P450_monoxygenase"/>
</dbReference>
<evidence type="ECO:0000256" key="11">
    <source>
        <dbReference type="ARBA" id="ARBA00023033"/>
    </source>
</evidence>
<keyword evidence="10 13" id="KW-0408">Iron</keyword>
<dbReference type="CDD" id="cd11069">
    <property type="entry name" value="CYP_FUM15-like"/>
    <property type="match status" value="1"/>
</dbReference>
<keyword evidence="11" id="KW-0503">Monooxygenase</keyword>
<proteinExistence type="inferred from homology"/>
<reference evidence="14 15" key="1">
    <citation type="submission" date="2020-07" db="EMBL/GenBank/DDBJ databases">
        <title>Comparative genomics of pyrophilous fungi reveals a link between fire events and developmental genes.</title>
        <authorList>
            <consortium name="DOE Joint Genome Institute"/>
            <person name="Steindorff A.S."/>
            <person name="Carver A."/>
            <person name="Calhoun S."/>
            <person name="Stillman K."/>
            <person name="Liu H."/>
            <person name="Lipzen A."/>
            <person name="Pangilinan J."/>
            <person name="Labutti K."/>
            <person name="Bruns T.D."/>
            <person name="Grigoriev I.V."/>
        </authorList>
    </citation>
    <scope>NUCLEOTIDE SEQUENCE [LARGE SCALE GENOMIC DNA]</scope>
    <source>
        <strain evidence="14 15">CBS 144469</strain>
    </source>
</reference>
<dbReference type="PANTHER" id="PTHR24305:SF166">
    <property type="entry name" value="CYTOCHROME P450 12A4, MITOCHONDRIAL-RELATED"/>
    <property type="match status" value="1"/>
</dbReference>
<evidence type="ECO:0000256" key="7">
    <source>
        <dbReference type="ARBA" id="ARBA00022723"/>
    </source>
</evidence>
<comment type="pathway">
    <text evidence="3">Secondary metabolite biosynthesis; terpenoid biosynthesis.</text>
</comment>
<dbReference type="PANTHER" id="PTHR24305">
    <property type="entry name" value="CYTOCHROME P450"/>
    <property type="match status" value="1"/>
</dbReference>
<dbReference type="EMBL" id="JACGCI010000218">
    <property type="protein sequence ID" value="KAF6741778.1"/>
    <property type="molecule type" value="Genomic_DNA"/>
</dbReference>
<evidence type="ECO:0000256" key="6">
    <source>
        <dbReference type="ARBA" id="ARBA00022692"/>
    </source>
</evidence>
<dbReference type="PRINTS" id="PR00385">
    <property type="entry name" value="P450"/>
</dbReference>
<evidence type="ECO:0000256" key="10">
    <source>
        <dbReference type="ARBA" id="ARBA00023004"/>
    </source>
</evidence>
<dbReference type="InterPro" id="IPR002401">
    <property type="entry name" value="Cyt_P450_E_grp-I"/>
</dbReference>
<dbReference type="Pfam" id="PF00067">
    <property type="entry name" value="p450"/>
    <property type="match status" value="1"/>
</dbReference>
<keyword evidence="8" id="KW-1133">Transmembrane helix</keyword>
<gene>
    <name evidence="14" type="ORF">DFP72DRAFT_941599</name>
</gene>
<evidence type="ECO:0000256" key="3">
    <source>
        <dbReference type="ARBA" id="ARBA00004721"/>
    </source>
</evidence>
<dbReference type="InterPro" id="IPR036396">
    <property type="entry name" value="Cyt_P450_sf"/>
</dbReference>
<evidence type="ECO:0000256" key="9">
    <source>
        <dbReference type="ARBA" id="ARBA00023002"/>
    </source>
</evidence>
<evidence type="ECO:0000256" key="12">
    <source>
        <dbReference type="ARBA" id="ARBA00023136"/>
    </source>
</evidence>
<accession>A0A8H6H7E1</accession>
<evidence type="ECO:0000256" key="13">
    <source>
        <dbReference type="PIRSR" id="PIRSR602401-1"/>
    </source>
</evidence>
<keyword evidence="12" id="KW-0472">Membrane</keyword>
<comment type="similarity">
    <text evidence="4">Belongs to the cytochrome P450 family.</text>
</comment>
<comment type="cofactor">
    <cofactor evidence="1 13">
        <name>heme</name>
        <dbReference type="ChEBI" id="CHEBI:30413"/>
    </cofactor>
</comment>
<keyword evidence="15" id="KW-1185">Reference proteome</keyword>